<accession>A0A1P9X4S8</accession>
<evidence type="ECO:0000313" key="7">
    <source>
        <dbReference type="Proteomes" id="UP000187941"/>
    </source>
</evidence>
<dbReference type="SUPFAM" id="SSF55068">
    <property type="entry name" value="Peptide methionine sulfoxide reductase"/>
    <property type="match status" value="1"/>
</dbReference>
<dbReference type="HAMAP" id="MF_01401">
    <property type="entry name" value="MsrA"/>
    <property type="match status" value="1"/>
</dbReference>
<evidence type="ECO:0000256" key="1">
    <source>
        <dbReference type="ARBA" id="ARBA00023002"/>
    </source>
</evidence>
<comment type="catalytic activity">
    <reaction evidence="3 4">
        <text>[thioredoxin]-disulfide + L-methionine + H2O = L-methionine (S)-S-oxide + [thioredoxin]-dithiol</text>
        <dbReference type="Rhea" id="RHEA:19993"/>
        <dbReference type="Rhea" id="RHEA-COMP:10698"/>
        <dbReference type="Rhea" id="RHEA-COMP:10700"/>
        <dbReference type="ChEBI" id="CHEBI:15377"/>
        <dbReference type="ChEBI" id="CHEBI:29950"/>
        <dbReference type="ChEBI" id="CHEBI:50058"/>
        <dbReference type="ChEBI" id="CHEBI:57844"/>
        <dbReference type="ChEBI" id="CHEBI:58772"/>
        <dbReference type="EC" id="1.8.4.11"/>
    </reaction>
</comment>
<name>A0A1P9X4S8_9BACT</name>
<evidence type="ECO:0000259" key="5">
    <source>
        <dbReference type="Pfam" id="PF01625"/>
    </source>
</evidence>
<dbReference type="EMBL" id="CP014263">
    <property type="protein sequence ID" value="AQG82644.1"/>
    <property type="molecule type" value="Genomic_DNA"/>
</dbReference>
<dbReference type="RefSeq" id="WP_077134149.1">
    <property type="nucleotide sequence ID" value="NZ_CP014263.1"/>
</dbReference>
<evidence type="ECO:0000256" key="3">
    <source>
        <dbReference type="ARBA" id="ARBA00048782"/>
    </source>
</evidence>
<keyword evidence="7" id="KW-1185">Reference proteome</keyword>
<dbReference type="KEGG" id="smon:AWR27_22035"/>
<organism evidence="6 7">
    <name type="scientific">Spirosoma montaniterrae</name>
    <dbReference type="NCBI Taxonomy" id="1178516"/>
    <lineage>
        <taxon>Bacteria</taxon>
        <taxon>Pseudomonadati</taxon>
        <taxon>Bacteroidota</taxon>
        <taxon>Cytophagia</taxon>
        <taxon>Cytophagales</taxon>
        <taxon>Cytophagaceae</taxon>
        <taxon>Spirosoma</taxon>
    </lineage>
</organism>
<dbReference type="Gene3D" id="3.30.1060.10">
    <property type="entry name" value="Peptide methionine sulphoxide reductase MsrA"/>
    <property type="match status" value="1"/>
</dbReference>
<comment type="function">
    <text evidence="4">Has an important function as a repair enzyme for proteins that have been inactivated by oxidation. Catalyzes the reversible oxidation-reduction of methionine sulfoxide in proteins to methionine.</text>
</comment>
<gene>
    <name evidence="4" type="primary">msrA</name>
    <name evidence="6" type="ORF">AWR27_22035</name>
</gene>
<dbReference type="AlphaFoldDB" id="A0A1P9X4S8"/>
<dbReference type="EC" id="1.8.4.11" evidence="4"/>
<evidence type="ECO:0000256" key="2">
    <source>
        <dbReference type="ARBA" id="ARBA00047806"/>
    </source>
</evidence>
<dbReference type="OrthoDB" id="4174719at2"/>
<dbReference type="PANTHER" id="PTHR43774:SF1">
    <property type="entry name" value="PEPTIDE METHIONINE SULFOXIDE REDUCTASE MSRA 2"/>
    <property type="match status" value="1"/>
</dbReference>
<dbReference type="Pfam" id="PF01625">
    <property type="entry name" value="PMSR"/>
    <property type="match status" value="1"/>
</dbReference>
<comment type="similarity">
    <text evidence="4">Belongs to the MsrA Met sulfoxide reductase family.</text>
</comment>
<evidence type="ECO:0000256" key="4">
    <source>
        <dbReference type="HAMAP-Rule" id="MF_01401"/>
    </source>
</evidence>
<dbReference type="GO" id="GO:0033744">
    <property type="term" value="F:L-methionine:thioredoxin-disulfide S-oxidoreductase activity"/>
    <property type="evidence" value="ECO:0007669"/>
    <property type="project" value="RHEA"/>
</dbReference>
<proteinExistence type="inferred from homology"/>
<dbReference type="GO" id="GO:0008113">
    <property type="term" value="F:peptide-methionine (S)-S-oxide reductase activity"/>
    <property type="evidence" value="ECO:0007669"/>
    <property type="project" value="UniProtKB-UniRule"/>
</dbReference>
<reference evidence="6 7" key="1">
    <citation type="submission" date="2016-01" db="EMBL/GenBank/DDBJ databases">
        <authorList>
            <person name="Oliw E.H."/>
        </authorList>
    </citation>
    <scope>NUCLEOTIDE SEQUENCE [LARGE SCALE GENOMIC DNA]</scope>
    <source>
        <strain evidence="6 7">DY10</strain>
    </source>
</reference>
<dbReference type="InterPro" id="IPR002569">
    <property type="entry name" value="Met_Sox_Rdtase_MsrA_dom"/>
</dbReference>
<evidence type="ECO:0000313" key="6">
    <source>
        <dbReference type="EMBL" id="AQG82644.1"/>
    </source>
</evidence>
<keyword evidence="1 4" id="KW-0560">Oxidoreductase</keyword>
<dbReference type="InterPro" id="IPR036509">
    <property type="entry name" value="Met_Sox_Rdtase_MsrA_sf"/>
</dbReference>
<protein>
    <recommendedName>
        <fullName evidence="4">Peptide methionine sulfoxide reductase MsrA</fullName>
        <shortName evidence="4">Protein-methionine-S-oxide reductase</shortName>
        <ecNumber evidence="4">1.8.4.11</ecNumber>
    </recommendedName>
    <alternativeName>
        <fullName evidence="4">Peptide-methionine (S)-S-oxide reductase</fullName>
        <shortName evidence="4">Peptide Met(O) reductase</shortName>
    </alternativeName>
</protein>
<dbReference type="PANTHER" id="PTHR43774">
    <property type="entry name" value="PEPTIDE METHIONINE SULFOXIDE REDUCTASE"/>
    <property type="match status" value="1"/>
</dbReference>
<dbReference type="STRING" id="1178516.AWR27_22035"/>
<dbReference type="NCBIfam" id="TIGR00401">
    <property type="entry name" value="msrA"/>
    <property type="match status" value="1"/>
</dbReference>
<dbReference type="Proteomes" id="UP000187941">
    <property type="component" value="Chromosome"/>
</dbReference>
<sequence length="188" mass="21024">MTNQSANLEKATFGTGCFWCTEAMYESLDGVISAVSGYEGGKNPNPTYKEVCTGTTGHAECVEVTYDPTKITYQELLEAFFRSHDPTTLNRQGADVGTQYRSVIFYHNDEQKRLAETAKSELNKAGAYANPIVTEISPASKFYEAEAYHQNYFAQNPDQGYCAFVIAPKLDKFKKVFKEKLKPEVAHN</sequence>
<feature type="active site" evidence="4">
    <location>
        <position position="17"/>
    </location>
</feature>
<feature type="domain" description="Peptide methionine sulphoxide reductase MsrA" evidence="5">
    <location>
        <begin position="10"/>
        <end position="162"/>
    </location>
</feature>
<comment type="catalytic activity">
    <reaction evidence="2 4">
        <text>L-methionyl-[protein] + [thioredoxin]-disulfide + H2O = L-methionyl-(S)-S-oxide-[protein] + [thioredoxin]-dithiol</text>
        <dbReference type="Rhea" id="RHEA:14217"/>
        <dbReference type="Rhea" id="RHEA-COMP:10698"/>
        <dbReference type="Rhea" id="RHEA-COMP:10700"/>
        <dbReference type="Rhea" id="RHEA-COMP:12313"/>
        <dbReference type="Rhea" id="RHEA-COMP:12315"/>
        <dbReference type="ChEBI" id="CHEBI:15377"/>
        <dbReference type="ChEBI" id="CHEBI:16044"/>
        <dbReference type="ChEBI" id="CHEBI:29950"/>
        <dbReference type="ChEBI" id="CHEBI:44120"/>
        <dbReference type="ChEBI" id="CHEBI:50058"/>
        <dbReference type="EC" id="1.8.4.11"/>
    </reaction>
</comment>